<dbReference type="Gene3D" id="3.30.420.40">
    <property type="match status" value="2"/>
</dbReference>
<comment type="caution">
    <text evidence="2">The sequence shown here is derived from an EMBL/GenBank/DDBJ whole genome shotgun (WGS) entry which is preliminary data.</text>
</comment>
<dbReference type="Pfam" id="PF00480">
    <property type="entry name" value="ROK"/>
    <property type="match status" value="1"/>
</dbReference>
<proteinExistence type="inferred from homology"/>
<dbReference type="AlphaFoldDB" id="A0AA41YW17"/>
<keyword evidence="3" id="KW-1185">Reference proteome</keyword>
<evidence type="ECO:0000313" key="2">
    <source>
        <dbReference type="EMBL" id="MCW6509159.1"/>
    </source>
</evidence>
<accession>A0AA41YW17</accession>
<comment type="similarity">
    <text evidence="1">Belongs to the ROK (NagC/XylR) family.</text>
</comment>
<dbReference type="SUPFAM" id="SSF53067">
    <property type="entry name" value="Actin-like ATPase domain"/>
    <property type="match status" value="1"/>
</dbReference>
<dbReference type="PANTHER" id="PTHR18964:SF149">
    <property type="entry name" value="BIFUNCTIONAL UDP-N-ACETYLGLUCOSAMINE 2-EPIMERASE_N-ACETYLMANNOSAMINE KINASE"/>
    <property type="match status" value="1"/>
</dbReference>
<evidence type="ECO:0000256" key="1">
    <source>
        <dbReference type="ARBA" id="ARBA00006479"/>
    </source>
</evidence>
<gene>
    <name evidence="2" type="ORF">M8523_14110</name>
</gene>
<dbReference type="RefSeq" id="WP_282585521.1">
    <property type="nucleotide sequence ID" value="NZ_JAMOIM010000008.1"/>
</dbReference>
<protein>
    <submittedName>
        <fullName evidence="2">ROK family protein</fullName>
    </submittedName>
</protein>
<dbReference type="InterPro" id="IPR049874">
    <property type="entry name" value="ROK_cs"/>
</dbReference>
<name>A0AA41YW17_9HYPH</name>
<dbReference type="PROSITE" id="PS01125">
    <property type="entry name" value="ROK"/>
    <property type="match status" value="1"/>
</dbReference>
<evidence type="ECO:0000313" key="3">
    <source>
        <dbReference type="Proteomes" id="UP001165667"/>
    </source>
</evidence>
<reference evidence="2" key="1">
    <citation type="submission" date="2022-05" db="EMBL/GenBank/DDBJ databases">
        <authorList>
            <person name="Pankratov T."/>
        </authorList>
    </citation>
    <scope>NUCLEOTIDE SEQUENCE</scope>
    <source>
        <strain evidence="2">BP6-180914</strain>
    </source>
</reference>
<dbReference type="Proteomes" id="UP001165667">
    <property type="component" value="Unassembled WGS sequence"/>
</dbReference>
<dbReference type="InterPro" id="IPR000600">
    <property type="entry name" value="ROK"/>
</dbReference>
<sequence>MRTTATAIGIDIGGTNLRAGRVSSSGEILDWHAEPIARDPALVLSRIVALCRQLDDATVAGIGIGVPGRVDARTRTVLSGGYLDLAGARLAEQIEQAIEKPVVIDNDCNMALVAEMATGAAQGADDVVMFTIGTGIGGAVVLDGKIVRGRETAGQLGHITVRHDGLPCACGRRGCVETTSSGTALGRLIAEAGLPKGTRADTLFERDAAGDVLVGQLLDAWVFPLRAAIDSMVAAVDPELVLLGGGLGSAALRALARAPALSPWYQCPIAAAQLGDDAGVIGGAVSALIEHMIEPEPTGLVARTLPEARR</sequence>
<dbReference type="EMBL" id="JAMOIM010000008">
    <property type="protein sequence ID" value="MCW6509159.1"/>
    <property type="molecule type" value="Genomic_DNA"/>
</dbReference>
<dbReference type="PANTHER" id="PTHR18964">
    <property type="entry name" value="ROK (REPRESSOR, ORF, KINASE) FAMILY"/>
    <property type="match status" value="1"/>
</dbReference>
<dbReference type="InterPro" id="IPR043129">
    <property type="entry name" value="ATPase_NBD"/>
</dbReference>
<organism evidence="2 3">
    <name type="scientific">Lichenifustis flavocetrariae</name>
    <dbReference type="NCBI Taxonomy" id="2949735"/>
    <lineage>
        <taxon>Bacteria</taxon>
        <taxon>Pseudomonadati</taxon>
        <taxon>Pseudomonadota</taxon>
        <taxon>Alphaproteobacteria</taxon>
        <taxon>Hyphomicrobiales</taxon>
        <taxon>Lichenihabitantaceae</taxon>
        <taxon>Lichenifustis</taxon>
    </lineage>
</organism>